<dbReference type="AlphaFoldDB" id="A0AAV7QG74"/>
<protein>
    <submittedName>
        <fullName evidence="1">Uncharacterized protein</fullName>
    </submittedName>
</protein>
<proteinExistence type="predicted"/>
<keyword evidence="2" id="KW-1185">Reference proteome</keyword>
<name>A0AAV7QG74_PLEWA</name>
<evidence type="ECO:0000313" key="1">
    <source>
        <dbReference type="EMBL" id="KAJ1137293.1"/>
    </source>
</evidence>
<reference evidence="1" key="1">
    <citation type="journal article" date="2022" name="bioRxiv">
        <title>Sequencing and chromosome-scale assembly of the giantPleurodeles waltlgenome.</title>
        <authorList>
            <person name="Brown T."/>
            <person name="Elewa A."/>
            <person name="Iarovenko S."/>
            <person name="Subramanian E."/>
            <person name="Araus A.J."/>
            <person name="Petzold A."/>
            <person name="Susuki M."/>
            <person name="Suzuki K.-i.T."/>
            <person name="Hayashi T."/>
            <person name="Toyoda A."/>
            <person name="Oliveira C."/>
            <person name="Osipova E."/>
            <person name="Leigh N.D."/>
            <person name="Simon A."/>
            <person name="Yun M.H."/>
        </authorList>
    </citation>
    <scope>NUCLEOTIDE SEQUENCE</scope>
    <source>
        <strain evidence="1">20211129_DDA</strain>
        <tissue evidence="1">Liver</tissue>
    </source>
</reference>
<evidence type="ECO:0000313" key="2">
    <source>
        <dbReference type="Proteomes" id="UP001066276"/>
    </source>
</evidence>
<organism evidence="1 2">
    <name type="scientific">Pleurodeles waltl</name>
    <name type="common">Iberian ribbed newt</name>
    <dbReference type="NCBI Taxonomy" id="8319"/>
    <lineage>
        <taxon>Eukaryota</taxon>
        <taxon>Metazoa</taxon>
        <taxon>Chordata</taxon>
        <taxon>Craniata</taxon>
        <taxon>Vertebrata</taxon>
        <taxon>Euteleostomi</taxon>
        <taxon>Amphibia</taxon>
        <taxon>Batrachia</taxon>
        <taxon>Caudata</taxon>
        <taxon>Salamandroidea</taxon>
        <taxon>Salamandridae</taxon>
        <taxon>Pleurodelinae</taxon>
        <taxon>Pleurodeles</taxon>
    </lineage>
</organism>
<gene>
    <name evidence="1" type="ORF">NDU88_003706</name>
</gene>
<dbReference type="EMBL" id="JANPWB010000010">
    <property type="protein sequence ID" value="KAJ1137293.1"/>
    <property type="molecule type" value="Genomic_DNA"/>
</dbReference>
<accession>A0AAV7QG74</accession>
<dbReference type="Proteomes" id="UP001066276">
    <property type="component" value="Chromosome 6"/>
</dbReference>
<sequence length="97" mass="10391">MQASHRLACAHSASGGREAELRALQLPAPPCFQSVNQISKGVLVIIDTGTEQLCDRNLKEKQQEEKIANFRITSLKSPALQCAVYCALAWVGGGVPA</sequence>
<comment type="caution">
    <text evidence="1">The sequence shown here is derived from an EMBL/GenBank/DDBJ whole genome shotgun (WGS) entry which is preliminary data.</text>
</comment>